<organism evidence="3 4">
    <name type="scientific">Alkalihalophilus marmarensis DSM 21297</name>
    <dbReference type="NCBI Taxonomy" id="1188261"/>
    <lineage>
        <taxon>Bacteria</taxon>
        <taxon>Bacillati</taxon>
        <taxon>Bacillota</taxon>
        <taxon>Bacilli</taxon>
        <taxon>Bacillales</taxon>
        <taxon>Bacillaceae</taxon>
        <taxon>Alkalihalophilus</taxon>
    </lineage>
</organism>
<dbReference type="PROSITE" id="PS51194">
    <property type="entry name" value="HELICASE_CTER"/>
    <property type="match status" value="1"/>
</dbReference>
<dbReference type="InterPro" id="IPR001650">
    <property type="entry name" value="Helicase_C-like"/>
</dbReference>
<evidence type="ECO:0000313" key="3">
    <source>
        <dbReference type="EMBL" id="ERN53991.1"/>
    </source>
</evidence>
<dbReference type="EMBL" id="ATAE01000011">
    <property type="protein sequence ID" value="ERN53991.1"/>
    <property type="molecule type" value="Genomic_DNA"/>
</dbReference>
<evidence type="ECO:0008006" key="5">
    <source>
        <dbReference type="Google" id="ProtNLM"/>
    </source>
</evidence>
<sequence length="959" mass="111122">MDNILTNLQESIYKGFIDHSQGRSSKHKPKLLVNNPNTKETILSAVQEELSQCEDFFFSVAFITESGLATLKSILWDLHQRKVRGRILTSTFLQFNQPKVFKDLLKIPNLDVRLTNLKGFHSKGYIFKHSTHFSLIVGSSNLTAQALKANYEWNVKLDSHENGEIIRHFTQQFEDVWGDAIPLSLPWITEYERIFKSEQFRNKDSIVEMPLDYRINSIEDALSIKPNKMQEAALENIEAVRVAGNKKALIVSATGTGKTFLSAFDVRRFTPKKMLFIVHREQILHKAKEDYQRILGGPDKDFGILSGNKKETNARYLFSTIQTLSKEDVLLTFTPEDFDYILIDEVHKAGANTYLKVMDYFQPTFMMGMTATPERTDDFNIYELFDYNIAYEIRLQEALEEDMLCPFHYFGVTEYEYEGKMIDETAALSKLITEERVQHILEKINYYGHSGDHVRGLMFCSRKEEAVKLSAALNEHRLRTVALLGNHSPDERLRRVNELENGGLDYIITVDIFNEGVDIPSINQVVMLRQTQSSIIFIQQLGRGLRKHNSKEFVTIIDFIGNYKNNYLIPVALSGDRSQNKDSIRKNTKDTCYIKGVSSINFEEIAKKQIFKSISDSKLTSMRILREAYIELKNRLGRVPSLLDFYTNNSIDPTVIIAEHKNYYQFLVKLKEEVPMLTSYEQGVLTMLSQEILNGKRKHEISLLQVLLKEGMVEESTLLKRWKDSDYLTDKNTLLSVQRVLDLSFYTSATIKKYGDKPIVEYEMNRYKWNRHVMESLQNNPHFNEQIKNILQVAEHKSKQYDSSTPLTLHQKYSRKDACKLLNWLNDESSTMYGYKAKHGTCPIFVTYHKQEEEGSSINYGDAFLSQDIFQWYTRSNRTLQSDEVKKIINSEDDNLALHLFVKKDNAEGTDFYYLGEVTPDRTTIEQTTMPGNDLPVVRMQFKLKETVETSLYHYLIEE</sequence>
<dbReference type="Pfam" id="PF04851">
    <property type="entry name" value="ResIII"/>
    <property type="match status" value="1"/>
</dbReference>
<dbReference type="GO" id="GO:0003677">
    <property type="term" value="F:DNA binding"/>
    <property type="evidence" value="ECO:0007669"/>
    <property type="project" value="InterPro"/>
</dbReference>
<accession>U6STL6</accession>
<dbReference type="CDD" id="cd09204">
    <property type="entry name" value="PLDc_N_DEXD_b2"/>
    <property type="match status" value="1"/>
</dbReference>
<dbReference type="InterPro" id="IPR058403">
    <property type="entry name" value="DUF8090"/>
</dbReference>
<dbReference type="PROSITE" id="PS51192">
    <property type="entry name" value="HELICASE_ATP_BIND_1"/>
    <property type="match status" value="1"/>
</dbReference>
<evidence type="ECO:0000259" key="1">
    <source>
        <dbReference type="PROSITE" id="PS51192"/>
    </source>
</evidence>
<dbReference type="PATRIC" id="fig|1188261.3.peg.1247"/>
<dbReference type="SUPFAM" id="SSF56024">
    <property type="entry name" value="Phospholipase D/nuclease"/>
    <property type="match status" value="1"/>
</dbReference>
<proteinExistence type="predicted"/>
<dbReference type="InterPro" id="IPR050742">
    <property type="entry name" value="Helicase_Restrict-Modif_Enz"/>
</dbReference>
<dbReference type="InterPro" id="IPR014001">
    <property type="entry name" value="Helicase_ATP-bd"/>
</dbReference>
<dbReference type="PANTHER" id="PTHR47396:SF1">
    <property type="entry name" value="ATP-DEPENDENT HELICASE IRC3-RELATED"/>
    <property type="match status" value="1"/>
</dbReference>
<feature type="domain" description="Helicase ATP-binding" evidence="1">
    <location>
        <begin position="239"/>
        <end position="391"/>
    </location>
</feature>
<name>U6STL6_9BACI</name>
<dbReference type="Gene3D" id="3.30.870.10">
    <property type="entry name" value="Endonuclease Chain A"/>
    <property type="match status" value="1"/>
</dbReference>
<feature type="domain" description="Helicase C-terminal" evidence="2">
    <location>
        <begin position="436"/>
        <end position="592"/>
    </location>
</feature>
<dbReference type="REBASE" id="75522">
    <property type="entry name" value="Bma21297ORF9305P"/>
</dbReference>
<dbReference type="InterPro" id="IPR027417">
    <property type="entry name" value="P-loop_NTPase"/>
</dbReference>
<dbReference type="AlphaFoldDB" id="U6STL6"/>
<comment type="caution">
    <text evidence="3">The sequence shown here is derived from an EMBL/GenBank/DDBJ whole genome shotgun (WGS) entry which is preliminary data.</text>
</comment>
<dbReference type="RefSeq" id="WP_022627573.1">
    <property type="nucleotide sequence ID" value="NZ_ATAE01000011.1"/>
</dbReference>
<dbReference type="SMART" id="SM00490">
    <property type="entry name" value="HELICc"/>
    <property type="match status" value="1"/>
</dbReference>
<dbReference type="SMART" id="SM00487">
    <property type="entry name" value="DEXDc"/>
    <property type="match status" value="1"/>
</dbReference>
<dbReference type="GO" id="GO:0005524">
    <property type="term" value="F:ATP binding"/>
    <property type="evidence" value="ECO:0007669"/>
    <property type="project" value="InterPro"/>
</dbReference>
<dbReference type="Gene3D" id="3.40.50.300">
    <property type="entry name" value="P-loop containing nucleotide triphosphate hydrolases"/>
    <property type="match status" value="2"/>
</dbReference>
<evidence type="ECO:0000259" key="2">
    <source>
        <dbReference type="PROSITE" id="PS51194"/>
    </source>
</evidence>
<dbReference type="GO" id="GO:0005829">
    <property type="term" value="C:cytosol"/>
    <property type="evidence" value="ECO:0007669"/>
    <property type="project" value="TreeGrafter"/>
</dbReference>
<dbReference type="CDD" id="cd18032">
    <property type="entry name" value="DEXHc_RE_I_III_res"/>
    <property type="match status" value="1"/>
</dbReference>
<dbReference type="Pfam" id="PF26350">
    <property type="entry name" value="DUF8090"/>
    <property type="match status" value="1"/>
</dbReference>
<dbReference type="Pfam" id="PF00271">
    <property type="entry name" value="Helicase_C"/>
    <property type="match status" value="1"/>
</dbReference>
<reference evidence="3 4" key="1">
    <citation type="journal article" date="2013" name="Genome Announc.">
        <title>Genome Sequence of the Extreme Obligate Alkaliphile Bacillus marmarensis Strain DSM 21297.</title>
        <authorList>
            <person name="Wernick D.G."/>
            <person name="Choi K.Y."/>
            <person name="Tat C.A."/>
            <person name="Lafontaine Rivera J.G."/>
            <person name="Liao J.C."/>
        </authorList>
    </citation>
    <scope>NUCLEOTIDE SEQUENCE [LARGE SCALE GENOMIC DNA]</scope>
    <source>
        <strain evidence="3 4">DSM 21297</strain>
    </source>
</reference>
<dbReference type="Pfam" id="PF13091">
    <property type="entry name" value="PLDc_2"/>
    <property type="match status" value="1"/>
</dbReference>
<keyword evidence="4" id="KW-1185">Reference proteome</keyword>
<dbReference type="InterPro" id="IPR006935">
    <property type="entry name" value="Helicase/UvrB_N"/>
</dbReference>
<dbReference type="SUPFAM" id="SSF52540">
    <property type="entry name" value="P-loop containing nucleoside triphosphate hydrolases"/>
    <property type="match status" value="1"/>
</dbReference>
<dbReference type="Proteomes" id="UP000017170">
    <property type="component" value="Unassembled WGS sequence"/>
</dbReference>
<dbReference type="PANTHER" id="PTHR47396">
    <property type="entry name" value="TYPE I RESTRICTION ENZYME ECOKI R PROTEIN"/>
    <property type="match status" value="1"/>
</dbReference>
<protein>
    <recommendedName>
        <fullName evidence="5">PLD-like domain-containing protein</fullName>
    </recommendedName>
</protein>
<dbReference type="InterPro" id="IPR021835">
    <property type="entry name" value="DUF3427"/>
</dbReference>
<dbReference type="CDD" id="cd18799">
    <property type="entry name" value="SF2_C_EcoAI-like"/>
    <property type="match status" value="1"/>
</dbReference>
<dbReference type="InterPro" id="IPR025202">
    <property type="entry name" value="PLD-like_dom"/>
</dbReference>
<dbReference type="GO" id="GO:0016787">
    <property type="term" value="F:hydrolase activity"/>
    <property type="evidence" value="ECO:0007669"/>
    <property type="project" value="InterPro"/>
</dbReference>
<gene>
    <name evidence="3" type="ORF">A33I_09305</name>
</gene>
<dbReference type="Pfam" id="PF11907">
    <property type="entry name" value="DUF3427"/>
    <property type="match status" value="1"/>
</dbReference>
<evidence type="ECO:0000313" key="4">
    <source>
        <dbReference type="Proteomes" id="UP000017170"/>
    </source>
</evidence>